<evidence type="ECO:0000313" key="2">
    <source>
        <dbReference type="EMBL" id="NNG35955.1"/>
    </source>
</evidence>
<dbReference type="CDD" id="cd00609">
    <property type="entry name" value="AAT_like"/>
    <property type="match status" value="1"/>
</dbReference>
<sequence length="426" mass="45575">MTAAATALDLAALEQQYAELKAQNLALDLTRGKPSADQLDLSNALLSLPGNESEAWRAADGTDTRNYGGLSGLAELRAIFAELLGVPVDNLIAADNASLSLMHDTIAFAMLHGIGGEQPWATHAAESGRPVKFICPTPGYDRHFGICEHLGIEMIPVPMGQDGPDLDQVRALLAQDPAIRGMWVVPTYSNPDGVVYPESAVRELLAMPAAPDFRIWWDNAYALHHLTDTEHPPLDVLALAEAAGNPDRVLVFASTSKITFAGAGVSFLAASTGNLDWYRSHAQFRTIGPDKVNQLRHSRFFADADGVRALMRQHRDLLAPKFALVQQVLTDRLGPAGIASWTVPEGGYFVSLNVPDGTAAEVVRLAKEAGIALTPAGSAFPYGNDPRDRHIRIAPSFPPEADLRPAMEGLATCVLLAAARAGNRSS</sequence>
<reference evidence="2 3" key="1">
    <citation type="submission" date="2020-05" db="EMBL/GenBank/DDBJ databases">
        <title>Nakamurella sp. DB0629 isolated from air conditioner.</title>
        <authorList>
            <person name="Kim D.H."/>
            <person name="Kim D.-U."/>
        </authorList>
    </citation>
    <scope>NUCLEOTIDE SEQUENCE [LARGE SCALE GENOMIC DNA]</scope>
    <source>
        <strain evidence="2 3">DB0629</strain>
    </source>
</reference>
<dbReference type="InterPro" id="IPR015421">
    <property type="entry name" value="PyrdxlP-dep_Trfase_major"/>
</dbReference>
<protein>
    <submittedName>
        <fullName evidence="2">Aminotransferase class I/II-fold pyridoxal phosphate-dependent enzyme</fullName>
    </submittedName>
</protein>
<dbReference type="SUPFAM" id="SSF53383">
    <property type="entry name" value="PLP-dependent transferases"/>
    <property type="match status" value="1"/>
</dbReference>
<keyword evidence="2" id="KW-0032">Aminotransferase</keyword>
<dbReference type="Proteomes" id="UP000562984">
    <property type="component" value="Unassembled WGS sequence"/>
</dbReference>
<organism evidence="2 3">
    <name type="scientific">Nakamurella aerolata</name>
    <dbReference type="NCBI Taxonomy" id="1656892"/>
    <lineage>
        <taxon>Bacteria</taxon>
        <taxon>Bacillati</taxon>
        <taxon>Actinomycetota</taxon>
        <taxon>Actinomycetes</taxon>
        <taxon>Nakamurellales</taxon>
        <taxon>Nakamurellaceae</taxon>
        <taxon>Nakamurella</taxon>
    </lineage>
</organism>
<keyword evidence="1" id="KW-0175">Coiled coil</keyword>
<dbReference type="InterPro" id="IPR015424">
    <property type="entry name" value="PyrdxlP-dep_Trfase"/>
</dbReference>
<dbReference type="RefSeq" id="WP_171199630.1">
    <property type="nucleotide sequence ID" value="NZ_JABEND010000004.1"/>
</dbReference>
<comment type="caution">
    <text evidence="2">The sequence shown here is derived from an EMBL/GenBank/DDBJ whole genome shotgun (WGS) entry which is preliminary data.</text>
</comment>
<proteinExistence type="predicted"/>
<dbReference type="AlphaFoldDB" id="A0A849A608"/>
<dbReference type="PANTHER" id="PTHR43799:SF1">
    <property type="entry name" value="ASPARTATE AMINOTRANSFERASE"/>
    <property type="match status" value="1"/>
</dbReference>
<accession>A0A849A608</accession>
<dbReference type="EMBL" id="JABEND010000004">
    <property type="protein sequence ID" value="NNG35955.1"/>
    <property type="molecule type" value="Genomic_DNA"/>
</dbReference>
<dbReference type="Gene3D" id="3.40.640.10">
    <property type="entry name" value="Type I PLP-dependent aspartate aminotransferase-like (Major domain)"/>
    <property type="match status" value="1"/>
</dbReference>
<dbReference type="InterPro" id="IPR015422">
    <property type="entry name" value="PyrdxlP-dep_Trfase_small"/>
</dbReference>
<feature type="coiled-coil region" evidence="1">
    <location>
        <begin position="3"/>
        <end position="30"/>
    </location>
</feature>
<dbReference type="Gene3D" id="3.90.1150.10">
    <property type="entry name" value="Aspartate Aminotransferase, domain 1"/>
    <property type="match status" value="1"/>
</dbReference>
<name>A0A849A608_9ACTN</name>
<gene>
    <name evidence="2" type="ORF">HKD39_09565</name>
</gene>
<dbReference type="PANTHER" id="PTHR43799">
    <property type="entry name" value="AMINOTRANSFERASE, PUTATIVE-RELATED"/>
    <property type="match status" value="1"/>
</dbReference>
<keyword evidence="2" id="KW-0808">Transferase</keyword>
<evidence type="ECO:0000256" key="1">
    <source>
        <dbReference type="SAM" id="Coils"/>
    </source>
</evidence>
<evidence type="ECO:0000313" key="3">
    <source>
        <dbReference type="Proteomes" id="UP000562984"/>
    </source>
</evidence>
<dbReference type="InterPro" id="IPR024551">
    <property type="entry name" value="AspAT_Ic"/>
</dbReference>
<keyword evidence="3" id="KW-1185">Reference proteome</keyword>
<dbReference type="Pfam" id="PF12897">
    <property type="entry name" value="Asp_aminotransf"/>
    <property type="match status" value="1"/>
</dbReference>
<dbReference type="GO" id="GO:0004069">
    <property type="term" value="F:L-aspartate:2-oxoglutarate aminotransferase activity"/>
    <property type="evidence" value="ECO:0007669"/>
    <property type="project" value="InterPro"/>
</dbReference>